<dbReference type="OrthoDB" id="9805533at2"/>
<dbReference type="InterPro" id="IPR037225">
    <property type="entry name" value="Nuo51_FMN-bd_sf"/>
</dbReference>
<keyword evidence="13" id="KW-1185">Reference proteome</keyword>
<keyword evidence="8" id="KW-0411">Iron-sulfur</keyword>
<keyword evidence="6" id="KW-0479">Metal-binding</keyword>
<dbReference type="PANTHER" id="PTHR43578">
    <property type="entry name" value="NADH-QUINONE OXIDOREDUCTASE SUBUNIT F"/>
    <property type="match status" value="1"/>
</dbReference>
<evidence type="ECO:0000256" key="1">
    <source>
        <dbReference type="ARBA" id="ARBA00001917"/>
    </source>
</evidence>
<protein>
    <recommendedName>
        <fullName evidence="4">NADH-quinone oxidoreductase subunit F</fullName>
    </recommendedName>
    <alternativeName>
        <fullName evidence="9">NADH dehydrogenase I subunit F</fullName>
    </alternativeName>
    <alternativeName>
        <fullName evidence="10">NDH-1 subunit F</fullName>
    </alternativeName>
</protein>
<comment type="cofactor">
    <cofactor evidence="1">
        <name>FMN</name>
        <dbReference type="ChEBI" id="CHEBI:58210"/>
    </cofactor>
</comment>
<keyword evidence="5" id="KW-0004">4Fe-4S</keyword>
<evidence type="ECO:0000313" key="13">
    <source>
        <dbReference type="Proteomes" id="UP000265509"/>
    </source>
</evidence>
<dbReference type="GO" id="GO:0051539">
    <property type="term" value="F:4 iron, 4 sulfur cluster binding"/>
    <property type="evidence" value="ECO:0007669"/>
    <property type="project" value="UniProtKB-KW"/>
</dbReference>
<dbReference type="Proteomes" id="UP000265509">
    <property type="component" value="Unassembled WGS sequence"/>
</dbReference>
<dbReference type="InterPro" id="IPR037207">
    <property type="entry name" value="Nuop51_4Fe4S-bd_sf"/>
</dbReference>
<dbReference type="GO" id="GO:0008137">
    <property type="term" value="F:NADH dehydrogenase (ubiquinone) activity"/>
    <property type="evidence" value="ECO:0007669"/>
    <property type="project" value="InterPro"/>
</dbReference>
<evidence type="ECO:0000256" key="4">
    <source>
        <dbReference type="ARBA" id="ARBA00019901"/>
    </source>
</evidence>
<evidence type="ECO:0000256" key="8">
    <source>
        <dbReference type="ARBA" id="ARBA00023014"/>
    </source>
</evidence>
<evidence type="ECO:0000259" key="11">
    <source>
        <dbReference type="SMART" id="SM00928"/>
    </source>
</evidence>
<dbReference type="PROSITE" id="PS00644">
    <property type="entry name" value="COMPLEX1_51K_1"/>
    <property type="match status" value="1"/>
</dbReference>
<evidence type="ECO:0000256" key="5">
    <source>
        <dbReference type="ARBA" id="ARBA00022485"/>
    </source>
</evidence>
<evidence type="ECO:0000256" key="2">
    <source>
        <dbReference type="ARBA" id="ARBA00001966"/>
    </source>
</evidence>
<dbReference type="SUPFAM" id="SSF140490">
    <property type="entry name" value="Nqo1C-terminal domain-like"/>
    <property type="match status" value="1"/>
</dbReference>
<dbReference type="Gene3D" id="3.40.50.11540">
    <property type="entry name" value="NADH-ubiquinone oxidoreductase 51kDa subunit"/>
    <property type="match status" value="1"/>
</dbReference>
<evidence type="ECO:0000256" key="10">
    <source>
        <dbReference type="ARBA" id="ARBA00032787"/>
    </source>
</evidence>
<gene>
    <name evidence="12" type="ORF">DWB85_04945</name>
</gene>
<comment type="similarity">
    <text evidence="3">Belongs to the complex I 51 kDa subunit family.</text>
</comment>
<dbReference type="GO" id="GO:0010181">
    <property type="term" value="F:FMN binding"/>
    <property type="evidence" value="ECO:0007669"/>
    <property type="project" value="InterPro"/>
</dbReference>
<dbReference type="SUPFAM" id="SSF142019">
    <property type="entry name" value="Nqo1 FMN-binding domain-like"/>
    <property type="match status" value="1"/>
</dbReference>
<dbReference type="Gene3D" id="3.10.20.600">
    <property type="match status" value="1"/>
</dbReference>
<proteinExistence type="inferred from homology"/>
<dbReference type="InterPro" id="IPR011538">
    <property type="entry name" value="Nuo51_FMN-bd"/>
</dbReference>
<dbReference type="GO" id="GO:0046872">
    <property type="term" value="F:metal ion binding"/>
    <property type="evidence" value="ECO:0007669"/>
    <property type="project" value="UniProtKB-KW"/>
</dbReference>
<dbReference type="SMART" id="SM00928">
    <property type="entry name" value="NADH_4Fe-4S"/>
    <property type="match status" value="1"/>
</dbReference>
<dbReference type="PROSITE" id="PS00645">
    <property type="entry name" value="COMPLEX1_51K_2"/>
    <property type="match status" value="1"/>
</dbReference>
<comment type="caution">
    <text evidence="12">The sequence shown here is derived from an EMBL/GenBank/DDBJ whole genome shotgun (WGS) entry which is preliminary data.</text>
</comment>
<evidence type="ECO:0000256" key="7">
    <source>
        <dbReference type="ARBA" id="ARBA00023004"/>
    </source>
</evidence>
<evidence type="ECO:0000313" key="12">
    <source>
        <dbReference type="EMBL" id="RLQ22795.1"/>
    </source>
</evidence>
<dbReference type="EMBL" id="QRAN01000004">
    <property type="protein sequence ID" value="RLQ22795.1"/>
    <property type="molecule type" value="Genomic_DNA"/>
</dbReference>
<dbReference type="Gene3D" id="6.10.250.1450">
    <property type="match status" value="1"/>
</dbReference>
<feature type="domain" description="NADH-ubiquinone oxidoreductase 51kDa subunit iron-sulphur binding" evidence="11">
    <location>
        <begin position="426"/>
        <end position="471"/>
    </location>
</feature>
<evidence type="ECO:0000256" key="6">
    <source>
        <dbReference type="ARBA" id="ARBA00022723"/>
    </source>
</evidence>
<organism evidence="12 13">
    <name type="scientific">Seongchinamella sediminis</name>
    <dbReference type="NCBI Taxonomy" id="2283635"/>
    <lineage>
        <taxon>Bacteria</taxon>
        <taxon>Pseudomonadati</taxon>
        <taxon>Pseudomonadota</taxon>
        <taxon>Gammaproteobacteria</taxon>
        <taxon>Cellvibrionales</taxon>
        <taxon>Halieaceae</taxon>
        <taxon>Seongchinamella</taxon>
    </lineage>
</organism>
<dbReference type="PANTHER" id="PTHR43578:SF3">
    <property type="entry name" value="NADH-QUINONE OXIDOREDUCTASE SUBUNIT F"/>
    <property type="match status" value="1"/>
</dbReference>
<dbReference type="Pfam" id="PF01512">
    <property type="entry name" value="Complex1_51K"/>
    <property type="match status" value="1"/>
</dbReference>
<dbReference type="Gene3D" id="1.20.1440.230">
    <property type="entry name" value="NADH-ubiquinone oxidoreductase 51kDa subunit, iron-sulphur binding domain"/>
    <property type="match status" value="1"/>
</dbReference>
<evidence type="ECO:0000256" key="9">
    <source>
        <dbReference type="ARBA" id="ARBA00031578"/>
    </source>
</evidence>
<sequence>MSVRYFVPRDTTALAVGAEAVAAAVASAIAAVGNDATLVRNGSRGAFWLEPLLEIEEGGERVGFGPVVAAEVPALLALAPADRPRHPRYLGKPEEHPWFAGQQRLTFARAGVEDPLCLESYLARHGFDGLEHALHLPPEDIVDEITRSGLRGRGGAAFPAGIKWRTVLDAPGSEKFIACNADEGDSGTFADRLLMESDPYQLIEGMVIAGLAVGARQGYIYLRSEYPHTWEVLHRAIAKAEAAGYLGTDICSSGRDFRLELRQGAGAYICGEETAMLESLEGRRGVVRSKPPLPALQGLFGKPTVVNNVLTLAAAATIMADGAEAYAAFGRDKSRGTLTLQLAGNVRQGGLIEIPYGVTLREVLATYAGGTRSGRPMRAIQVGGPLGAYLHESQWDTPLDYEAFAAAGGMLGHGGVVVFDDTVDMAQQARFALAFCAVESCGKCTPCRLGSVRGTEVMDRIIAREASAENIELLADLCDTMEQGSLCAMGGLTPQPVRSALKYFPEDFA</sequence>
<name>A0A3L7E1N1_9GAMM</name>
<comment type="cofactor">
    <cofactor evidence="2">
        <name>[4Fe-4S] cluster</name>
        <dbReference type="ChEBI" id="CHEBI:49883"/>
    </cofactor>
</comment>
<dbReference type="FunFam" id="3.40.50.11540:FF:000001">
    <property type="entry name" value="NADH dehydrogenase [ubiquinone] flavoprotein 1, mitochondrial"/>
    <property type="match status" value="1"/>
</dbReference>
<keyword evidence="7" id="KW-0408">Iron</keyword>
<reference evidence="12 13" key="1">
    <citation type="submission" date="2018-07" db="EMBL/GenBank/DDBJ databases">
        <title>Halioglobus sp. genome submission.</title>
        <authorList>
            <person name="Ye M.-Q."/>
            <person name="Du Z.-J."/>
        </authorList>
    </citation>
    <scope>NUCLEOTIDE SEQUENCE [LARGE SCALE GENOMIC DNA]</scope>
    <source>
        <strain evidence="12 13">U0301</strain>
    </source>
</reference>
<accession>A0A3L7E1N1</accession>
<dbReference type="RefSeq" id="WP_117953101.1">
    <property type="nucleotide sequence ID" value="NZ_QRAN01000004.1"/>
</dbReference>
<dbReference type="SUPFAM" id="SSF142984">
    <property type="entry name" value="Nqo1 middle domain-like"/>
    <property type="match status" value="1"/>
</dbReference>
<dbReference type="InterPro" id="IPR019575">
    <property type="entry name" value="Nuop51_4Fe4S-bd"/>
</dbReference>
<dbReference type="AlphaFoldDB" id="A0A3L7E1N1"/>
<dbReference type="Pfam" id="PF10589">
    <property type="entry name" value="NADH_4Fe-4S"/>
    <property type="match status" value="1"/>
</dbReference>
<dbReference type="InterPro" id="IPR001949">
    <property type="entry name" value="NADH-UbQ_OxRdtase_51kDa_CS"/>
</dbReference>
<evidence type="ECO:0000256" key="3">
    <source>
        <dbReference type="ARBA" id="ARBA00007523"/>
    </source>
</evidence>